<comment type="caution">
    <text evidence="3">The sequence shown here is derived from an EMBL/GenBank/DDBJ whole genome shotgun (WGS) entry which is preliminary data.</text>
</comment>
<dbReference type="Pfam" id="PF04832">
    <property type="entry name" value="SOUL"/>
    <property type="match status" value="1"/>
</dbReference>
<evidence type="ECO:0000256" key="2">
    <source>
        <dbReference type="SAM" id="SignalP"/>
    </source>
</evidence>
<dbReference type="InterPro" id="IPR011256">
    <property type="entry name" value="Reg_factor_effector_dom_sf"/>
</dbReference>
<dbReference type="EMBL" id="JAEACU010000010">
    <property type="protein sequence ID" value="KAH7515687.1"/>
    <property type="molecule type" value="Genomic_DNA"/>
</dbReference>
<dbReference type="PANTHER" id="PTHR11220">
    <property type="entry name" value="HEME-BINDING PROTEIN-RELATED"/>
    <property type="match status" value="1"/>
</dbReference>
<feature type="signal peptide" evidence="2">
    <location>
        <begin position="1"/>
        <end position="27"/>
    </location>
</feature>
<accession>A0A978ULI5</accession>
<feature type="chain" id="PRO_5036688078" description="Heme-binding protein 2-like" evidence="2">
    <location>
        <begin position="28"/>
        <end position="218"/>
    </location>
</feature>
<evidence type="ECO:0000256" key="1">
    <source>
        <dbReference type="ARBA" id="ARBA00009817"/>
    </source>
</evidence>
<dbReference type="InterPro" id="IPR006917">
    <property type="entry name" value="SOUL_heme-bd"/>
</dbReference>
<proteinExistence type="inferred from homology"/>
<evidence type="ECO:0000313" key="3">
    <source>
        <dbReference type="EMBL" id="KAH7515687.1"/>
    </source>
</evidence>
<dbReference type="FunFam" id="3.20.80.10:FF:000002">
    <property type="entry name" value="Heme-binding protein 2"/>
    <property type="match status" value="1"/>
</dbReference>
<organism evidence="3 4">
    <name type="scientific">Ziziphus jujuba var. spinosa</name>
    <dbReference type="NCBI Taxonomy" id="714518"/>
    <lineage>
        <taxon>Eukaryota</taxon>
        <taxon>Viridiplantae</taxon>
        <taxon>Streptophyta</taxon>
        <taxon>Embryophyta</taxon>
        <taxon>Tracheophyta</taxon>
        <taxon>Spermatophyta</taxon>
        <taxon>Magnoliopsida</taxon>
        <taxon>eudicotyledons</taxon>
        <taxon>Gunneridae</taxon>
        <taxon>Pentapetalae</taxon>
        <taxon>rosids</taxon>
        <taxon>fabids</taxon>
        <taxon>Rosales</taxon>
        <taxon>Rhamnaceae</taxon>
        <taxon>Paliureae</taxon>
        <taxon>Ziziphus</taxon>
    </lineage>
</organism>
<dbReference type="Proteomes" id="UP000813462">
    <property type="component" value="Unassembled WGS sequence"/>
</dbReference>
<dbReference type="AlphaFoldDB" id="A0A978ULI5"/>
<comment type="similarity">
    <text evidence="1">Belongs to the HEBP family.</text>
</comment>
<reference evidence="3" key="1">
    <citation type="journal article" date="2021" name="Front. Plant Sci.">
        <title>Chromosome-Scale Genome Assembly for Chinese Sour Jujube and Insights Into Its Genome Evolution and Domestication Signature.</title>
        <authorList>
            <person name="Shen L.-Y."/>
            <person name="Luo H."/>
            <person name="Wang X.-L."/>
            <person name="Wang X.-M."/>
            <person name="Qiu X.-J."/>
            <person name="Liu H."/>
            <person name="Zhou S.-S."/>
            <person name="Jia K.-H."/>
            <person name="Nie S."/>
            <person name="Bao Y.-T."/>
            <person name="Zhang R.-G."/>
            <person name="Yun Q.-Z."/>
            <person name="Chai Y.-H."/>
            <person name="Lu J.-Y."/>
            <person name="Li Y."/>
            <person name="Zhao S.-W."/>
            <person name="Mao J.-F."/>
            <person name="Jia S.-G."/>
            <person name="Mao Y.-M."/>
        </authorList>
    </citation>
    <scope>NUCLEOTIDE SEQUENCE</scope>
    <source>
        <strain evidence="3">AT0</strain>
        <tissue evidence="3">Leaf</tissue>
    </source>
</reference>
<evidence type="ECO:0000313" key="4">
    <source>
        <dbReference type="Proteomes" id="UP000813462"/>
    </source>
</evidence>
<dbReference type="SUPFAM" id="SSF55136">
    <property type="entry name" value="Probable bacterial effector-binding domain"/>
    <property type="match status" value="1"/>
</dbReference>
<keyword evidence="2" id="KW-0732">Signal</keyword>
<sequence>METPLMSSFLVIVHLLILMFYLGGGNAIESPQYTVVLSESDFEVRLYRETSWITALVQGTSSFKKATKDGFHRLYKYIHGSNLNSSIIPISAPVLTTINASSPNEGGSEYYVRLFLSAIYEKPPLPSPELNLQLFKWKSHCIAVREFSGFAKDDNINKELEALKNSLNKHVDGKTSMVEDKSSYSIAQYNSSREPTERLNEVWINVSGSAAEGCLNHK</sequence>
<dbReference type="PANTHER" id="PTHR11220:SF36">
    <property type="entry name" value="SOUL HEME-BINDING PROTEIN"/>
    <property type="match status" value="1"/>
</dbReference>
<dbReference type="OrthoDB" id="6424451at2759"/>
<dbReference type="Gene3D" id="3.20.80.10">
    <property type="entry name" value="Regulatory factor, effector binding domain"/>
    <property type="match status" value="1"/>
</dbReference>
<protein>
    <recommendedName>
        <fullName evidence="5">Heme-binding protein 2-like</fullName>
    </recommendedName>
</protein>
<evidence type="ECO:0008006" key="5">
    <source>
        <dbReference type="Google" id="ProtNLM"/>
    </source>
</evidence>
<name>A0A978ULI5_ZIZJJ</name>
<gene>
    <name evidence="3" type="ORF">FEM48_Zijuj10G0053000</name>
</gene>